<name>A0A433QXX9_9FUNG</name>
<dbReference type="EMBL" id="RBNJ01000395">
    <property type="protein sequence ID" value="RUS34616.1"/>
    <property type="molecule type" value="Genomic_DNA"/>
</dbReference>
<dbReference type="AlphaFoldDB" id="A0A433QXX9"/>
<sequence length="205" mass="23142">MVWTMLEGYEWDEAPLIEAESVMGLKREIRKKLAPKILSGENLKALERLKIRLALGEMSRGDYDEGLGILCGDIDISLKAVKEGSPVDTAKHLEPRASLVSVLQEFEVSVENPADINAVRESFNKNICLFVYLPKGKFHIYFDPLSFASHTYYHLISKLPAFLPSIYPQSYPSIDSSIHGIHPYLNFVLYIHPSIHPIATLSHTF</sequence>
<evidence type="ECO:0000313" key="1">
    <source>
        <dbReference type="EMBL" id="RUS34616.1"/>
    </source>
</evidence>
<dbReference type="Proteomes" id="UP000274822">
    <property type="component" value="Unassembled WGS sequence"/>
</dbReference>
<evidence type="ECO:0000313" key="2">
    <source>
        <dbReference type="Proteomes" id="UP000274822"/>
    </source>
</evidence>
<comment type="caution">
    <text evidence="1">The sequence shown here is derived from an EMBL/GenBank/DDBJ whole genome shotgun (WGS) entry which is preliminary data.</text>
</comment>
<accession>A0A433QXX9</accession>
<keyword evidence="2" id="KW-1185">Reference proteome</keyword>
<protein>
    <submittedName>
        <fullName evidence="1">Uncharacterized protein</fullName>
    </submittedName>
</protein>
<gene>
    <name evidence="1" type="ORF">BC938DRAFT_479466</name>
</gene>
<reference evidence="1 2" key="1">
    <citation type="journal article" date="2018" name="New Phytol.">
        <title>Phylogenomics of Endogonaceae and evolution of mycorrhizas within Mucoromycota.</title>
        <authorList>
            <person name="Chang Y."/>
            <person name="Desiro A."/>
            <person name="Na H."/>
            <person name="Sandor L."/>
            <person name="Lipzen A."/>
            <person name="Clum A."/>
            <person name="Barry K."/>
            <person name="Grigoriev I.V."/>
            <person name="Martin F.M."/>
            <person name="Stajich J.E."/>
            <person name="Smith M.E."/>
            <person name="Bonito G."/>
            <person name="Spatafora J.W."/>
        </authorList>
    </citation>
    <scope>NUCLEOTIDE SEQUENCE [LARGE SCALE GENOMIC DNA]</scope>
    <source>
        <strain evidence="1 2">AD002</strain>
    </source>
</reference>
<organism evidence="1 2">
    <name type="scientific">Jimgerdemannia flammicorona</name>
    <dbReference type="NCBI Taxonomy" id="994334"/>
    <lineage>
        <taxon>Eukaryota</taxon>
        <taxon>Fungi</taxon>
        <taxon>Fungi incertae sedis</taxon>
        <taxon>Mucoromycota</taxon>
        <taxon>Mucoromycotina</taxon>
        <taxon>Endogonomycetes</taxon>
        <taxon>Endogonales</taxon>
        <taxon>Endogonaceae</taxon>
        <taxon>Jimgerdemannia</taxon>
    </lineage>
</organism>
<proteinExistence type="predicted"/>